<evidence type="ECO:0000313" key="3">
    <source>
        <dbReference type="Proteomes" id="UP000199370"/>
    </source>
</evidence>
<dbReference type="AlphaFoldDB" id="A0A1H0C0D2"/>
<keyword evidence="3" id="KW-1185">Reference proteome</keyword>
<keyword evidence="1" id="KW-0472">Membrane</keyword>
<dbReference type="RefSeq" id="WP_089736623.1">
    <property type="nucleotide sequence ID" value="NZ_FNIA01000052.1"/>
</dbReference>
<accession>A0A1H0C0D2</accession>
<proteinExistence type="predicted"/>
<evidence type="ECO:0000256" key="1">
    <source>
        <dbReference type="SAM" id="Phobius"/>
    </source>
</evidence>
<dbReference type="OrthoDB" id="377108at2157"/>
<feature type="transmembrane region" description="Helical" evidence="1">
    <location>
        <begin position="71"/>
        <end position="88"/>
    </location>
</feature>
<evidence type="ECO:0000313" key="2">
    <source>
        <dbReference type="EMBL" id="SDN51353.1"/>
    </source>
</evidence>
<keyword evidence="1" id="KW-1133">Transmembrane helix</keyword>
<dbReference type="InterPro" id="IPR055894">
    <property type="entry name" value="DUF7471"/>
</dbReference>
<dbReference type="EMBL" id="FNIA01000052">
    <property type="protein sequence ID" value="SDN51353.1"/>
    <property type="molecule type" value="Genomic_DNA"/>
</dbReference>
<feature type="transmembrane region" description="Helical" evidence="1">
    <location>
        <begin position="6"/>
        <end position="29"/>
    </location>
</feature>
<reference evidence="2 3" key="1">
    <citation type="submission" date="2016-10" db="EMBL/GenBank/DDBJ databases">
        <authorList>
            <person name="de Groot N.N."/>
        </authorList>
    </citation>
    <scope>NUCLEOTIDE SEQUENCE [LARGE SCALE GENOMIC DNA]</scope>
    <source>
        <strain evidence="3">EB21,IBRC-M 10013,KCTC 4048</strain>
    </source>
</reference>
<name>A0A1H0C0D2_9EURY</name>
<sequence length="99" mass="10762">MSDSLLIVALGVGTVCSILVAVLSFIAFARRRTMPYLLIAVAFSTFLGKTSLGLTYLMGRMNPEMHHSFEHSLDVVMMALVLAAVYYARSSEGKELGSD</sequence>
<keyword evidence="1" id="KW-0812">Transmembrane</keyword>
<feature type="transmembrane region" description="Helical" evidence="1">
    <location>
        <begin position="36"/>
        <end position="59"/>
    </location>
</feature>
<gene>
    <name evidence="2" type="ORF">SAMN05192554_1525</name>
</gene>
<protein>
    <submittedName>
        <fullName evidence="2">Uncharacterized protein</fullName>
    </submittedName>
</protein>
<dbReference type="Pfam" id="PF24283">
    <property type="entry name" value="DUF7471"/>
    <property type="match status" value="1"/>
</dbReference>
<organism evidence="2 3">
    <name type="scientific">Haloarchaeobius iranensis</name>
    <dbReference type="NCBI Taxonomy" id="996166"/>
    <lineage>
        <taxon>Archaea</taxon>
        <taxon>Methanobacteriati</taxon>
        <taxon>Methanobacteriota</taxon>
        <taxon>Stenosarchaea group</taxon>
        <taxon>Halobacteria</taxon>
        <taxon>Halobacteriales</taxon>
        <taxon>Halorubellaceae</taxon>
        <taxon>Haloarchaeobius</taxon>
    </lineage>
</organism>
<dbReference type="Proteomes" id="UP000199370">
    <property type="component" value="Unassembled WGS sequence"/>
</dbReference>